<evidence type="ECO:0000259" key="4">
    <source>
        <dbReference type="Pfam" id="PF08544"/>
    </source>
</evidence>
<dbReference type="InterPro" id="IPR036554">
    <property type="entry name" value="GHMP_kinase_C_sf"/>
</dbReference>
<dbReference type="SUPFAM" id="SSF55060">
    <property type="entry name" value="GHMP Kinase, C-terminal domain"/>
    <property type="match status" value="1"/>
</dbReference>
<keyword evidence="2" id="KW-0067">ATP-binding</keyword>
<dbReference type="GO" id="GO:0005524">
    <property type="term" value="F:ATP binding"/>
    <property type="evidence" value="ECO:0007669"/>
    <property type="project" value="UniProtKB-KW"/>
</dbReference>
<gene>
    <name evidence="5" type="ORF">S01H1_25150</name>
</gene>
<dbReference type="EMBL" id="BARS01015162">
    <property type="protein sequence ID" value="GAF87611.1"/>
    <property type="molecule type" value="Genomic_DNA"/>
</dbReference>
<dbReference type="Pfam" id="PF00288">
    <property type="entry name" value="GHMP_kinases_N"/>
    <property type="match status" value="1"/>
</dbReference>
<accession>X0TK09</accession>
<evidence type="ECO:0000256" key="1">
    <source>
        <dbReference type="ARBA" id="ARBA00022741"/>
    </source>
</evidence>
<feature type="non-terminal residue" evidence="5">
    <location>
        <position position="1"/>
    </location>
</feature>
<dbReference type="PANTHER" id="PTHR38710:SF1">
    <property type="entry name" value="WITH PUTATIVE URIDYL PYROPHOSPHORYLASE-RELATED"/>
    <property type="match status" value="1"/>
</dbReference>
<reference evidence="5" key="1">
    <citation type="journal article" date="2014" name="Front. Microbiol.">
        <title>High frequency of phylogenetically diverse reductive dehalogenase-homologous genes in deep subseafloor sedimentary metagenomes.</title>
        <authorList>
            <person name="Kawai M."/>
            <person name="Futagami T."/>
            <person name="Toyoda A."/>
            <person name="Takaki Y."/>
            <person name="Nishi S."/>
            <person name="Hori S."/>
            <person name="Arai W."/>
            <person name="Tsubouchi T."/>
            <person name="Morono Y."/>
            <person name="Uchiyama I."/>
            <person name="Ito T."/>
            <person name="Fujiyama A."/>
            <person name="Inagaki F."/>
            <person name="Takami H."/>
        </authorList>
    </citation>
    <scope>NUCLEOTIDE SEQUENCE</scope>
    <source>
        <strain evidence="5">Expedition CK06-06</strain>
    </source>
</reference>
<sequence>ENGIKLESKNFTVRYHSNIPRQVGLAGSSAIITAAIRALMQFYEVNIPLDILPGVVLSAETDELGIVAGLQDRVVQAYEDCVYMDFNREFMEKNNHGQYERIDPKLLPSLYIAFKTDLGEESGKVHNTVHTRFEQGDPLVLETLNRIGELALEGKKALQENDIPKLNQLINENFDLRSKIIPISKRNHELVQTARQCGASAKFTGSGGSIIGIYKDDRMLADLTSELKKTKTKVIKPQVI</sequence>
<evidence type="ECO:0000256" key="2">
    <source>
        <dbReference type="ARBA" id="ARBA00022840"/>
    </source>
</evidence>
<comment type="caution">
    <text evidence="5">The sequence shown here is derived from an EMBL/GenBank/DDBJ whole genome shotgun (WGS) entry which is preliminary data.</text>
</comment>
<name>X0TK09_9ZZZZ</name>
<dbReference type="Pfam" id="PF08544">
    <property type="entry name" value="GHMP_kinases_C"/>
    <property type="match status" value="1"/>
</dbReference>
<evidence type="ECO:0000313" key="5">
    <source>
        <dbReference type="EMBL" id="GAF87611.1"/>
    </source>
</evidence>
<organism evidence="5">
    <name type="scientific">marine sediment metagenome</name>
    <dbReference type="NCBI Taxonomy" id="412755"/>
    <lineage>
        <taxon>unclassified sequences</taxon>
        <taxon>metagenomes</taxon>
        <taxon>ecological metagenomes</taxon>
    </lineage>
</organism>
<dbReference type="PANTHER" id="PTHR38710">
    <property type="entry name" value="WITH PUTATIVE URIDYL PYROPHOSPHORYLASE-RELATED"/>
    <property type="match status" value="1"/>
</dbReference>
<dbReference type="InterPro" id="IPR053034">
    <property type="entry name" value="Glucuronokinase-like"/>
</dbReference>
<dbReference type="InterPro" id="IPR006204">
    <property type="entry name" value="GHMP_kinase_N_dom"/>
</dbReference>
<dbReference type="InterPro" id="IPR020568">
    <property type="entry name" value="Ribosomal_Su5_D2-typ_SF"/>
</dbReference>
<dbReference type="SUPFAM" id="SSF54211">
    <property type="entry name" value="Ribosomal protein S5 domain 2-like"/>
    <property type="match status" value="1"/>
</dbReference>
<proteinExistence type="predicted"/>
<feature type="domain" description="GHMP kinase N-terminal" evidence="3">
    <location>
        <begin position="9"/>
        <end position="78"/>
    </location>
</feature>
<dbReference type="InterPro" id="IPR013750">
    <property type="entry name" value="GHMP_kinase_C_dom"/>
</dbReference>
<evidence type="ECO:0008006" key="6">
    <source>
        <dbReference type="Google" id="ProtNLM"/>
    </source>
</evidence>
<protein>
    <recommendedName>
        <fullName evidence="6">GHMP kinase N-terminal domain-containing protein</fullName>
    </recommendedName>
</protein>
<dbReference type="Gene3D" id="3.30.230.120">
    <property type="match status" value="1"/>
</dbReference>
<dbReference type="AlphaFoldDB" id="X0TK09"/>
<evidence type="ECO:0000259" key="3">
    <source>
        <dbReference type="Pfam" id="PF00288"/>
    </source>
</evidence>
<keyword evidence="1" id="KW-0547">Nucleotide-binding</keyword>
<dbReference type="PRINTS" id="PR00959">
    <property type="entry name" value="MEVGALKINASE"/>
</dbReference>
<feature type="domain" description="GHMP kinase C-terminal" evidence="4">
    <location>
        <begin position="156"/>
        <end position="226"/>
    </location>
</feature>